<reference evidence="2 3" key="1">
    <citation type="submission" date="2019-01" db="EMBL/GenBank/DDBJ databases">
        <authorList>
            <person name="Chen W.-M."/>
        </authorList>
    </citation>
    <scope>NUCLEOTIDE SEQUENCE [LARGE SCALE GENOMIC DNA]</scope>
    <source>
        <strain evidence="2 3">KYPY4</strain>
    </source>
</reference>
<proteinExistence type="predicted"/>
<keyword evidence="1" id="KW-0812">Transmembrane</keyword>
<dbReference type="Gene3D" id="3.40.390.10">
    <property type="entry name" value="Collagenase (Catalytic Domain)"/>
    <property type="match status" value="1"/>
</dbReference>
<dbReference type="SUPFAM" id="SSF55486">
    <property type="entry name" value="Metalloproteases ('zincins'), catalytic domain"/>
    <property type="match status" value="1"/>
</dbReference>
<keyword evidence="3" id="KW-1185">Reference proteome</keyword>
<keyword evidence="1" id="KW-0472">Membrane</keyword>
<dbReference type="InterPro" id="IPR010384">
    <property type="entry name" value="MtfA_fam"/>
</dbReference>
<dbReference type="Gene3D" id="1.10.472.150">
    <property type="entry name" value="Glucose-regulated metallo-peptidase M90, N-terminal domain"/>
    <property type="match status" value="1"/>
</dbReference>
<dbReference type="OrthoDB" id="9786424at2"/>
<dbReference type="Proteomes" id="UP000285575">
    <property type="component" value="Unassembled WGS sequence"/>
</dbReference>
<dbReference type="GO" id="GO:0008237">
    <property type="term" value="F:metallopeptidase activity"/>
    <property type="evidence" value="ECO:0007669"/>
    <property type="project" value="InterPro"/>
</dbReference>
<protein>
    <submittedName>
        <fullName evidence="2">Zinc-dependent peptidase</fullName>
    </submittedName>
</protein>
<gene>
    <name evidence="2" type="ORF">EOE66_03440</name>
</gene>
<dbReference type="PANTHER" id="PTHR30164:SF2">
    <property type="entry name" value="PROTEIN MTFA"/>
    <property type="match status" value="1"/>
</dbReference>
<dbReference type="AlphaFoldDB" id="A0A437RS97"/>
<dbReference type="PANTHER" id="PTHR30164">
    <property type="entry name" value="MTFA PEPTIDASE"/>
    <property type="match status" value="1"/>
</dbReference>
<evidence type="ECO:0000256" key="1">
    <source>
        <dbReference type="SAM" id="Phobius"/>
    </source>
</evidence>
<dbReference type="EMBL" id="SACR01000001">
    <property type="protein sequence ID" value="RVU49625.1"/>
    <property type="molecule type" value="Genomic_DNA"/>
</dbReference>
<evidence type="ECO:0000313" key="3">
    <source>
        <dbReference type="Proteomes" id="UP000285575"/>
    </source>
</evidence>
<evidence type="ECO:0000313" key="2">
    <source>
        <dbReference type="EMBL" id="RVU49625.1"/>
    </source>
</evidence>
<comment type="caution">
    <text evidence="2">The sequence shown here is derived from an EMBL/GenBank/DDBJ whole genome shotgun (WGS) entry which is preliminary data.</text>
</comment>
<sequence>MDDFLSWLGPALSAALFFAGLAAVVLAWLAGPALWRTWRRARIRRQPFPGAWREVLRRRMPAYARLPPPLQMQLKKHVQVLLAEKPFIGCAGLVVTDEMRVLVAAQAALLLLNRGAGYFPNLRQVLLYPGAFIVQRAEPGEGGLTHETRRALAGESWQQGQVLLSWDDVLAGAAHPDDGHNVVIHEFAHQLDQERGHANGAPWLGRREGYARWAAVLQREFDALRWRLGQGLVGVIDPYAATNPAEFFAVVSEHFFEQPRALAAEHPALYAEFARLYRTDPLAW</sequence>
<keyword evidence="1" id="KW-1133">Transmembrane helix</keyword>
<accession>A0A437RS97</accession>
<dbReference type="Pfam" id="PF06167">
    <property type="entry name" value="Peptidase_M90"/>
    <property type="match status" value="1"/>
</dbReference>
<organism evidence="2 3">
    <name type="scientific">Rubrivivax rivuli</name>
    <dbReference type="NCBI Taxonomy" id="1862385"/>
    <lineage>
        <taxon>Bacteria</taxon>
        <taxon>Pseudomonadati</taxon>
        <taxon>Pseudomonadota</taxon>
        <taxon>Betaproteobacteria</taxon>
        <taxon>Burkholderiales</taxon>
        <taxon>Sphaerotilaceae</taxon>
        <taxon>Rubrivivax</taxon>
    </lineage>
</organism>
<dbReference type="GO" id="GO:0005829">
    <property type="term" value="C:cytosol"/>
    <property type="evidence" value="ECO:0007669"/>
    <property type="project" value="TreeGrafter"/>
</dbReference>
<dbReference type="GO" id="GO:0004177">
    <property type="term" value="F:aminopeptidase activity"/>
    <property type="evidence" value="ECO:0007669"/>
    <property type="project" value="TreeGrafter"/>
</dbReference>
<dbReference type="CDD" id="cd20169">
    <property type="entry name" value="Peptidase_M90_mtfA"/>
    <property type="match status" value="1"/>
</dbReference>
<dbReference type="InterPro" id="IPR042252">
    <property type="entry name" value="MtfA_N"/>
</dbReference>
<name>A0A437RS97_9BURK</name>
<dbReference type="InterPro" id="IPR024079">
    <property type="entry name" value="MetalloPept_cat_dom_sf"/>
</dbReference>
<feature type="transmembrane region" description="Helical" evidence="1">
    <location>
        <begin position="12"/>
        <end position="35"/>
    </location>
</feature>
<dbReference type="RefSeq" id="WP_128227259.1">
    <property type="nucleotide sequence ID" value="NZ_SACR01000001.1"/>
</dbReference>